<dbReference type="OrthoDB" id="9097160at2"/>
<evidence type="ECO:0000313" key="3">
    <source>
        <dbReference type="Proteomes" id="UP000019113"/>
    </source>
</evidence>
<feature type="transmembrane region" description="Helical" evidence="1">
    <location>
        <begin position="67"/>
        <end position="86"/>
    </location>
</feature>
<feature type="transmembrane region" description="Helical" evidence="1">
    <location>
        <begin position="34"/>
        <end position="55"/>
    </location>
</feature>
<dbReference type="Pfam" id="PF04657">
    <property type="entry name" value="DMT_YdcZ"/>
    <property type="match status" value="1"/>
</dbReference>
<keyword evidence="1" id="KW-1133">Transmembrane helix</keyword>
<keyword evidence="1" id="KW-0812">Transmembrane</keyword>
<evidence type="ECO:0008006" key="4">
    <source>
        <dbReference type="Google" id="ProtNLM"/>
    </source>
</evidence>
<dbReference type="PATRIC" id="fig|1178482.3.peg.4125"/>
<evidence type="ECO:0000313" key="2">
    <source>
        <dbReference type="EMBL" id="ERL49341.1"/>
    </source>
</evidence>
<dbReference type="KEGG" id="hhu:AR456_08970"/>
<dbReference type="Proteomes" id="UP000019113">
    <property type="component" value="Unassembled WGS sequence"/>
</dbReference>
<protein>
    <recommendedName>
        <fullName evidence="4">EamA-like transporter family protein</fullName>
    </recommendedName>
</protein>
<dbReference type="GO" id="GO:0005886">
    <property type="term" value="C:plasma membrane"/>
    <property type="evidence" value="ECO:0007669"/>
    <property type="project" value="TreeGrafter"/>
</dbReference>
<dbReference type="InterPro" id="IPR006750">
    <property type="entry name" value="YdcZ"/>
</dbReference>
<dbReference type="AlphaFoldDB" id="W1N2G6"/>
<dbReference type="PANTHER" id="PTHR34821">
    <property type="entry name" value="INNER MEMBRANE PROTEIN YDCZ"/>
    <property type="match status" value="1"/>
</dbReference>
<name>W1N2G6_9GAMM</name>
<keyword evidence="3" id="KW-1185">Reference proteome</keyword>
<dbReference type="PANTHER" id="PTHR34821:SF2">
    <property type="entry name" value="INNER MEMBRANE PROTEIN YDCZ"/>
    <property type="match status" value="1"/>
</dbReference>
<evidence type="ECO:0000256" key="1">
    <source>
        <dbReference type="SAM" id="Phobius"/>
    </source>
</evidence>
<comment type="caution">
    <text evidence="2">The sequence shown here is derived from an EMBL/GenBank/DDBJ whole genome shotgun (WGS) entry which is preliminary data.</text>
</comment>
<gene>
    <name evidence="2" type="ORF">BJB45_07675</name>
</gene>
<accession>W1N2G6</accession>
<sequence length="142" mass="15078">MKTLLILLAVVIAGMGLSVEAGLLGPLGEEIGHLPATLSIFMVGGLLLTLAMIFTRPRLTLMFQQPRWLLTGGILGPIYVIILTVATPFVGVGVTMIGILCGQVSASLAIDHFGLLGSEKRTVDGYRLMALVLIIAALWLMH</sequence>
<dbReference type="STRING" id="1178482.AR456_08970"/>
<dbReference type="eggNOG" id="COG3238">
    <property type="taxonomic scope" value="Bacteria"/>
</dbReference>
<dbReference type="RefSeq" id="WP_021821091.1">
    <property type="nucleotide sequence ID" value="NZ_AVBC01000055.1"/>
</dbReference>
<organism evidence="2 3">
    <name type="scientific">Halomonas huangheensis</name>
    <dbReference type="NCBI Taxonomy" id="1178482"/>
    <lineage>
        <taxon>Bacteria</taxon>
        <taxon>Pseudomonadati</taxon>
        <taxon>Pseudomonadota</taxon>
        <taxon>Gammaproteobacteria</taxon>
        <taxon>Oceanospirillales</taxon>
        <taxon>Halomonadaceae</taxon>
        <taxon>Halomonas</taxon>
    </lineage>
</organism>
<dbReference type="EMBL" id="AVBC01000055">
    <property type="protein sequence ID" value="ERL49341.1"/>
    <property type="molecule type" value="Genomic_DNA"/>
</dbReference>
<proteinExistence type="predicted"/>
<reference evidence="2 3" key="1">
    <citation type="submission" date="2013-08" db="EMBL/GenBank/DDBJ databases">
        <title>draft genome of Halomonas huanghegensis, strain BJGMM-B45T.</title>
        <authorList>
            <person name="Miao C."/>
            <person name="Wan Y."/>
            <person name="Jin W."/>
        </authorList>
    </citation>
    <scope>NUCLEOTIDE SEQUENCE [LARGE SCALE GENOMIC DNA]</scope>
    <source>
        <strain evidence="2 3">BJGMM-B45</strain>
    </source>
</reference>
<keyword evidence="1" id="KW-0472">Membrane</keyword>
<feature type="transmembrane region" description="Helical" evidence="1">
    <location>
        <begin position="125"/>
        <end position="141"/>
    </location>
</feature>
<feature type="transmembrane region" description="Helical" evidence="1">
    <location>
        <begin position="92"/>
        <end position="113"/>
    </location>
</feature>